<dbReference type="HOGENOM" id="CLU_2788990_0_0_5"/>
<dbReference type="KEGG" id="mag:amb2728"/>
<dbReference type="EMBL" id="AP007255">
    <property type="protein sequence ID" value="BAE51533.1"/>
    <property type="molecule type" value="Genomic_DNA"/>
</dbReference>
<sequence>MIADSVHAKALRLATSSLNFGLFRMCSALARFAADGLPCELINAPPLTLHGLPPRFPAGFVGRPAPVS</sequence>
<dbReference type="STRING" id="342108.amb2728"/>
<evidence type="ECO:0000313" key="2">
    <source>
        <dbReference type="Proteomes" id="UP000007058"/>
    </source>
</evidence>
<gene>
    <name evidence="1" type="ordered locus">amb2728</name>
</gene>
<proteinExistence type="predicted"/>
<accession>Q2W3P2</accession>
<dbReference type="AlphaFoldDB" id="Q2W3P2"/>
<reference evidence="1 2" key="1">
    <citation type="journal article" date="2005" name="DNA Res.">
        <title>Complete genome sequence of the facultative anaerobic magnetotactic bacterium Magnetospirillum sp. strain AMB-1.</title>
        <authorList>
            <person name="Matsunaga T."/>
            <person name="Okamura Y."/>
            <person name="Fukuda Y."/>
            <person name="Wahyudi A.T."/>
            <person name="Murase Y."/>
            <person name="Takeyama H."/>
        </authorList>
    </citation>
    <scope>NUCLEOTIDE SEQUENCE [LARGE SCALE GENOMIC DNA]</scope>
    <source>
        <strain evidence="2">ATCC 700264 / AMB-1</strain>
    </source>
</reference>
<evidence type="ECO:0000313" key="1">
    <source>
        <dbReference type="EMBL" id="BAE51533.1"/>
    </source>
</evidence>
<keyword evidence="2" id="KW-1185">Reference proteome</keyword>
<dbReference type="Proteomes" id="UP000007058">
    <property type="component" value="Chromosome"/>
</dbReference>
<protein>
    <submittedName>
        <fullName evidence="1">Uncharacterized protein</fullName>
    </submittedName>
</protein>
<name>Q2W3P2_PARM1</name>
<organism evidence="1 2">
    <name type="scientific">Paramagnetospirillum magneticum (strain ATCC 700264 / AMB-1)</name>
    <name type="common">Magnetospirillum magneticum</name>
    <dbReference type="NCBI Taxonomy" id="342108"/>
    <lineage>
        <taxon>Bacteria</taxon>
        <taxon>Pseudomonadati</taxon>
        <taxon>Pseudomonadota</taxon>
        <taxon>Alphaproteobacteria</taxon>
        <taxon>Rhodospirillales</taxon>
        <taxon>Magnetospirillaceae</taxon>
        <taxon>Paramagnetospirillum</taxon>
    </lineage>
</organism>